<evidence type="ECO:0000256" key="6">
    <source>
        <dbReference type="ARBA" id="ARBA00022679"/>
    </source>
</evidence>
<feature type="compositionally biased region" description="Polar residues" evidence="12">
    <location>
        <begin position="1611"/>
        <end position="1623"/>
    </location>
</feature>
<feature type="region of interest" description="Disordered" evidence="12">
    <location>
        <begin position="1533"/>
        <end position="1623"/>
    </location>
</feature>
<feature type="compositionally biased region" description="Low complexity" evidence="12">
    <location>
        <begin position="1147"/>
        <end position="1166"/>
    </location>
</feature>
<evidence type="ECO:0000256" key="1">
    <source>
        <dbReference type="ARBA" id="ARBA00000900"/>
    </source>
</evidence>
<feature type="compositionally biased region" description="Basic and acidic residues" evidence="12">
    <location>
        <begin position="415"/>
        <end position="440"/>
    </location>
</feature>
<dbReference type="EC" id="2.3.2.27" evidence="4"/>
<dbReference type="InterPro" id="IPR011990">
    <property type="entry name" value="TPR-like_helical_dom_sf"/>
</dbReference>
<comment type="catalytic activity">
    <reaction evidence="1">
        <text>S-ubiquitinyl-[E2 ubiquitin-conjugating enzyme]-L-cysteine + [acceptor protein]-L-lysine = [E2 ubiquitin-conjugating enzyme]-L-cysteine + N(6)-ubiquitinyl-[acceptor protein]-L-lysine.</text>
        <dbReference type="EC" id="2.3.2.27"/>
    </reaction>
</comment>
<dbReference type="PROSITE" id="PS50089">
    <property type="entry name" value="ZF_RING_2"/>
    <property type="match status" value="1"/>
</dbReference>
<feature type="compositionally biased region" description="Low complexity" evidence="12">
    <location>
        <begin position="1039"/>
        <end position="1057"/>
    </location>
</feature>
<evidence type="ECO:0000256" key="10">
    <source>
        <dbReference type="PROSITE-ProRule" id="PRU00175"/>
    </source>
</evidence>
<reference evidence="14" key="1">
    <citation type="journal article" date="2020" name="Nat. Ecol. Evol.">
        <title>Deeply conserved synteny resolves early events in vertebrate evolution.</title>
        <authorList>
            <person name="Simakov O."/>
            <person name="Marletaz F."/>
            <person name="Yue J.X."/>
            <person name="O'Connell B."/>
            <person name="Jenkins J."/>
            <person name="Brandt A."/>
            <person name="Calef R."/>
            <person name="Tung C.H."/>
            <person name="Huang T.K."/>
            <person name="Schmutz J."/>
            <person name="Satoh N."/>
            <person name="Yu J.K."/>
            <person name="Putnam N.H."/>
            <person name="Green R.E."/>
            <person name="Rokhsar D.S."/>
        </authorList>
    </citation>
    <scope>NUCLEOTIDE SEQUENCE [LARGE SCALE GENOMIC DNA]</scope>
    <source>
        <strain evidence="14">S238N-H82</strain>
    </source>
</reference>
<feature type="compositionally biased region" description="Low complexity" evidence="12">
    <location>
        <begin position="1112"/>
        <end position="1134"/>
    </location>
</feature>
<dbReference type="SUPFAM" id="SSF57850">
    <property type="entry name" value="RING/U-box"/>
    <property type="match status" value="1"/>
</dbReference>
<evidence type="ECO:0000313" key="14">
    <source>
        <dbReference type="Proteomes" id="UP000001554"/>
    </source>
</evidence>
<sequence length="1902" mass="211778">MSDEDDVPDLIDSDSDESEDITTASSNAESAKIWFQIPLAKQSIQRQVMKINLLSPFLFGQVQQPDKWTAWAFQHSLLPSKKEFKIDSLPREYFDAVELVEEAHDKLHTTLDERTLTEILDLIDRINTYEYDKVYVAISNAEKYFPFKKICDSIQGGKKDSKMVAILLAARQLHDHVNKLTRWGRNPVTEYEDECRVDEKKATRLKKTGNECFTEGKFKQAIASYTKALYSSSFNHILYGNRAQSYLKTNDYWSALCDGKRAIVLKYDWPKGNYRLAEAYFHLGMIEKALAVNANAMKVCKTSEAMKADMKDIEHQAVRFKEEKERRQKQLRKETVNGSVPDIDDVPGLVEPGSSDEETSSDDYDEDGMPGLVSDHEFSDDDTAKVKSTKVKTKLAKPKPKKQSETQGASKPSRPNKEAKVRKAEREKQPREPPVDRDTQVRLDFEGHMSQGTIALLEGRVRNAIYCYSNALEMSNEHTLLLKPSLVVIVVLKYSLGKAYATTELGKDLQAACFHFKEIIEDHSSITFPLAHHGLGSVYIQQNRYPDARSIIKRGLDVTSDPNSRINVYNWPGSHRMIELSEVKQLRKELLKLLSMCMSPPRPDAICRYSDCTGFFQSGIFLTDPDFKGFVRMECSERCKVEFHPTCYKKNRTALHIIDKDFLLKECCTPDCTGQVISLVMYDQDGNVKKRLQSDSVPPRPKEKKVIYRMKASGIYRLERKRLQKARRKEAKERARREKLGPPAELEDVESSLDSNDNLDLVQEVLDRSSPMIDGAVNKDEPEVTLNTQPQEQDPVKPGNNFGYVLKKDKLDEEEGGGQQKDKKSKQRKKKSKEKPAVELEMNFHFNDPPSARISAADAENMPEPRAFIPHHHQWHQDRPFALPERLQEQARLLEAGYGGDVNVRTGSFPFLSPVQSQSTPQVDPVKENLYSYFASLLSEGPLSLDSPKLIQDLDNFPPEAKKLVDDSGSLKSFLLGSLQFVASENMVCLLKDAGKLGLASKREITPPLNPCAPTFTPRSSPEPDEVSNDSPPPQLMTPSDNSQQSSPDLSSSAADDMPNSGDDTSNKITIHPPESDSSVLKATGLDNILDDDESWDSKGSDNFGALDDFSDVSLVPSQSSSGVPTSSGSPPQQLRVPGKPASQSPSAHSNSDSLSQASQSSGGESLASALNLMVANMTANKDTVDSVDSGFHSVHDDNAVLGSTVQPSRDSQLDNRTADAIWASGNLWEDKSSGDTRQGTNAGVGRSVDSLEAEKENQYKAPGSPIQRQLKPECKEATCQATPVMQSAAVNTVPEKNYKEDYLRVVQEKDRLSALHQEALDRSMQVKRTMEAELQAAQQAFVEMQTKYQEVKEDFIGLSQERDASSRKWQQEKKDLCQQVNKLQGDVKSLKKAEETQKKAAQDVSKEFIALSKERDRLTTDKVKLEDSVVKLESNWQTAHRRAQEAEVLVLVTRRDHTCQMLERAMKEADMYVQNLAKQSASQPNMAELRQLLAGWQDNVKDCKQKIGLCKQNFEEHIQKVRKGHALSSLPGIVPLMPPPPPPVPQALLQPSKGAVGNGPSPQGSEKYISPVPPVSQAAPVKQPPKALPTQPPPNLAPTPPTTVQPPAQSMQPPTQPSASAQETHVFAPQPVLATQNQPVPAQAVNIAPNVGANSKPRPAPPLAAALQPVQVPQTNMAATQQANGQHIHTLAAAAQAQRAGNHASAMASMNAASKNSFEKIIEKLASMFPSYSRTQLTDVIKEVRKANQGSLSGLSLEMIIHRVAERILQRQMEEQTRQLRKQQFTRQQQGGAPARPPHQQQPQVMGGGHGARSHQTAPPPGWNQPMPQRRQVMNWNDDESDCIICHDVMTPDTVCRLECGHLYHVDCIRKWLKQQSTCPTCRVHALLPDEFPSLGGTKWH</sequence>
<evidence type="ECO:0000256" key="5">
    <source>
        <dbReference type="ARBA" id="ARBA00022490"/>
    </source>
</evidence>
<comment type="pathway">
    <text evidence="3">Protein modification; protein ubiquitination.</text>
</comment>
<dbReference type="Pfam" id="PF24525">
    <property type="entry name" value="TTC3"/>
    <property type="match status" value="1"/>
</dbReference>
<dbReference type="InterPro" id="IPR001841">
    <property type="entry name" value="Znf_RING"/>
</dbReference>
<protein>
    <recommendedName>
        <fullName evidence="4">RING-type E3 ubiquitin transferase</fullName>
        <ecNumber evidence="4">2.3.2.27</ecNumber>
    </recommendedName>
</protein>
<dbReference type="GO" id="GO:0008270">
    <property type="term" value="F:zinc ion binding"/>
    <property type="evidence" value="ECO:0007669"/>
    <property type="project" value="UniProtKB-KW"/>
</dbReference>
<evidence type="ECO:0000256" key="12">
    <source>
        <dbReference type="SAM" id="MobiDB-lite"/>
    </source>
</evidence>
<dbReference type="Proteomes" id="UP000001554">
    <property type="component" value="Chromosome 15"/>
</dbReference>
<evidence type="ECO:0000256" key="4">
    <source>
        <dbReference type="ARBA" id="ARBA00012483"/>
    </source>
</evidence>
<dbReference type="InterPro" id="IPR043866">
    <property type="entry name" value="TTC3/DZIP3_dom"/>
</dbReference>
<feature type="compositionally biased region" description="Acidic residues" evidence="12">
    <location>
        <begin position="1"/>
        <end position="20"/>
    </location>
</feature>
<feature type="region of interest" description="Disordered" evidence="12">
    <location>
        <begin position="1230"/>
        <end position="1266"/>
    </location>
</feature>
<keyword evidence="7" id="KW-0479">Metal-binding</keyword>
<dbReference type="SMART" id="SM00028">
    <property type="entry name" value="TPR"/>
    <property type="match status" value="5"/>
</dbReference>
<dbReference type="Pfam" id="PF24812">
    <property type="entry name" value="WHD_TTC3"/>
    <property type="match status" value="1"/>
</dbReference>
<gene>
    <name evidence="15" type="primary">LOC118431264</name>
</gene>
<feature type="compositionally biased region" description="Pro residues" evidence="12">
    <location>
        <begin position="1537"/>
        <end position="1546"/>
    </location>
</feature>
<evidence type="ECO:0000313" key="15">
    <source>
        <dbReference type="RefSeq" id="XP_035698272.1"/>
    </source>
</evidence>
<dbReference type="RefSeq" id="XP_035698272.1">
    <property type="nucleotide sequence ID" value="XM_035842379.1"/>
</dbReference>
<dbReference type="Pfam" id="PF13639">
    <property type="entry name" value="zf-RING_2"/>
    <property type="match status" value="1"/>
</dbReference>
<feature type="coiled-coil region" evidence="11">
    <location>
        <begin position="1321"/>
        <end position="1436"/>
    </location>
</feature>
<feature type="compositionally biased region" description="Basic and acidic residues" evidence="12">
    <location>
        <begin position="374"/>
        <end position="385"/>
    </location>
</feature>
<dbReference type="InterPro" id="IPR056870">
    <property type="entry name" value="TTC3/DZIP3/RBM44-like_helical"/>
</dbReference>
<evidence type="ECO:0000256" key="11">
    <source>
        <dbReference type="SAM" id="Coils"/>
    </source>
</evidence>
<reference evidence="15" key="2">
    <citation type="submission" date="2025-08" db="UniProtKB">
        <authorList>
            <consortium name="RefSeq"/>
        </authorList>
    </citation>
    <scope>IDENTIFICATION</scope>
    <source>
        <strain evidence="15">S238N-H82</strain>
        <tissue evidence="15">Testes</tissue>
    </source>
</reference>
<keyword evidence="14" id="KW-1185">Reference proteome</keyword>
<feature type="region of interest" description="Disordered" evidence="12">
    <location>
        <begin position="1"/>
        <end position="23"/>
    </location>
</feature>
<dbReference type="KEGG" id="bfo:118431264"/>
<dbReference type="InterPro" id="IPR019734">
    <property type="entry name" value="TPR_rpt"/>
</dbReference>
<keyword evidence="11" id="KW-0175">Coiled coil</keyword>
<feature type="region of interest" description="Disordered" evidence="12">
    <location>
        <begin position="770"/>
        <end position="838"/>
    </location>
</feature>
<organism evidence="14 15">
    <name type="scientific">Branchiostoma floridae</name>
    <name type="common">Florida lancelet</name>
    <name type="synonym">Amphioxus</name>
    <dbReference type="NCBI Taxonomy" id="7739"/>
    <lineage>
        <taxon>Eukaryota</taxon>
        <taxon>Metazoa</taxon>
        <taxon>Chordata</taxon>
        <taxon>Cephalochordata</taxon>
        <taxon>Leptocardii</taxon>
        <taxon>Amphioxiformes</taxon>
        <taxon>Branchiostomatidae</taxon>
        <taxon>Branchiostoma</taxon>
    </lineage>
</organism>
<dbReference type="Pfam" id="PF24905">
    <property type="entry name" value="TTC3_9th"/>
    <property type="match status" value="1"/>
</dbReference>
<dbReference type="PANTHER" id="PTHR17550:SF4">
    <property type="entry name" value="E3 UBIQUITIN-PROTEIN LIGASE TTC3"/>
    <property type="match status" value="1"/>
</dbReference>
<feature type="compositionally biased region" description="Basic and acidic residues" evidence="12">
    <location>
        <begin position="730"/>
        <end position="740"/>
    </location>
</feature>
<dbReference type="InterPro" id="IPR013083">
    <property type="entry name" value="Znf_RING/FYVE/PHD"/>
</dbReference>
<evidence type="ECO:0000256" key="7">
    <source>
        <dbReference type="ARBA" id="ARBA00022723"/>
    </source>
</evidence>
<feature type="domain" description="RING-type" evidence="13">
    <location>
        <begin position="1844"/>
        <end position="1884"/>
    </location>
</feature>
<evidence type="ECO:0000256" key="8">
    <source>
        <dbReference type="ARBA" id="ARBA00022771"/>
    </source>
</evidence>
<keyword evidence="6" id="KW-0808">Transferase</keyword>
<feature type="region of interest" description="Disordered" evidence="12">
    <location>
        <begin position="726"/>
        <end position="757"/>
    </location>
</feature>
<dbReference type="GO" id="GO:0005737">
    <property type="term" value="C:cytoplasm"/>
    <property type="evidence" value="ECO:0007669"/>
    <property type="project" value="UniProtKB-SubCell"/>
</dbReference>
<dbReference type="PANTHER" id="PTHR17550">
    <property type="entry name" value="E3 UBIQUITIN-PROTEIN LIGASE TTC3"/>
    <property type="match status" value="1"/>
</dbReference>
<evidence type="ECO:0000256" key="9">
    <source>
        <dbReference type="ARBA" id="ARBA00022833"/>
    </source>
</evidence>
<proteinExistence type="predicted"/>
<keyword evidence="5" id="KW-0963">Cytoplasm</keyword>
<dbReference type="Pfam" id="PF19179">
    <property type="entry name" value="TTC3_DZIP3_dom"/>
    <property type="match status" value="1"/>
</dbReference>
<evidence type="ECO:0000259" key="13">
    <source>
        <dbReference type="PROSITE" id="PS50089"/>
    </source>
</evidence>
<evidence type="ECO:0000256" key="3">
    <source>
        <dbReference type="ARBA" id="ARBA00004906"/>
    </source>
</evidence>
<dbReference type="Gene3D" id="3.30.40.10">
    <property type="entry name" value="Zinc/RING finger domain, C3HC4 (zinc finger)"/>
    <property type="match status" value="1"/>
</dbReference>
<dbReference type="Gene3D" id="1.25.40.10">
    <property type="entry name" value="Tetratricopeptide repeat domain"/>
    <property type="match status" value="2"/>
</dbReference>
<feature type="compositionally biased region" description="Basic residues" evidence="12">
    <location>
        <begin position="387"/>
        <end position="401"/>
    </location>
</feature>
<feature type="compositionally biased region" description="Basic residues" evidence="12">
    <location>
        <begin position="823"/>
        <end position="833"/>
    </location>
</feature>
<feature type="compositionally biased region" description="Low complexity" evidence="12">
    <location>
        <begin position="1783"/>
        <end position="1805"/>
    </location>
</feature>
<evidence type="ECO:0000256" key="2">
    <source>
        <dbReference type="ARBA" id="ARBA00004496"/>
    </source>
</evidence>
<feature type="compositionally biased region" description="Pro residues" evidence="12">
    <location>
        <begin position="1583"/>
        <end position="1605"/>
    </location>
</feature>
<dbReference type="GeneID" id="118431264"/>
<dbReference type="SMART" id="SM00184">
    <property type="entry name" value="RING"/>
    <property type="match status" value="1"/>
</dbReference>
<feature type="compositionally biased region" description="Acidic residues" evidence="12">
    <location>
        <begin position="354"/>
        <end position="368"/>
    </location>
</feature>
<keyword evidence="8 10" id="KW-0863">Zinc-finger</keyword>
<comment type="subcellular location">
    <subcellularLocation>
        <location evidence="2">Cytoplasm</location>
    </subcellularLocation>
</comment>
<dbReference type="InterPro" id="IPR056871">
    <property type="entry name" value="WH_TTC3"/>
</dbReference>
<dbReference type="CDD" id="cd16481">
    <property type="entry name" value="RING-H2_TTC3"/>
    <property type="match status" value="1"/>
</dbReference>
<dbReference type="OMA" id="CEDVRAK"/>
<feature type="region of interest" description="Disordered" evidence="12">
    <location>
        <begin position="1776"/>
        <end position="1830"/>
    </location>
</feature>
<feature type="region of interest" description="Disordered" evidence="12">
    <location>
        <begin position="1004"/>
        <end position="1166"/>
    </location>
</feature>
<name>A0A9J7MBM6_BRAFL</name>
<feature type="compositionally biased region" description="Basic and acidic residues" evidence="12">
    <location>
        <begin position="321"/>
        <end position="335"/>
    </location>
</feature>
<keyword evidence="9" id="KW-0862">Zinc</keyword>
<dbReference type="InterPro" id="IPR056872">
    <property type="entry name" value="TTC3/DZIP3-like_helical"/>
</dbReference>
<dbReference type="OrthoDB" id="8062037at2759"/>
<accession>A0A9J7MBM6</accession>
<dbReference type="GO" id="GO:0061630">
    <property type="term" value="F:ubiquitin protein ligase activity"/>
    <property type="evidence" value="ECO:0007669"/>
    <property type="project" value="UniProtKB-EC"/>
</dbReference>
<feature type="region of interest" description="Disordered" evidence="12">
    <location>
        <begin position="321"/>
        <end position="440"/>
    </location>
</feature>
<dbReference type="SUPFAM" id="SSF48452">
    <property type="entry name" value="TPR-like"/>
    <property type="match status" value="1"/>
</dbReference>